<dbReference type="Pfam" id="PF00134">
    <property type="entry name" value="Cyclin_N"/>
    <property type="match status" value="1"/>
</dbReference>
<feature type="compositionally biased region" description="Low complexity" evidence="3">
    <location>
        <begin position="235"/>
        <end position="257"/>
    </location>
</feature>
<feature type="compositionally biased region" description="Basic and acidic residues" evidence="3">
    <location>
        <begin position="811"/>
        <end position="821"/>
    </location>
</feature>
<dbReference type="GeneID" id="7827301"/>
<keyword evidence="1" id="KW-0195">Cyclin</keyword>
<dbReference type="FunFam" id="1.10.472.10:FF:000089">
    <property type="entry name" value="Cyclin, N-terminal domain containing protein"/>
    <property type="match status" value="1"/>
</dbReference>
<feature type="compositionally biased region" description="Basic and acidic residues" evidence="3">
    <location>
        <begin position="474"/>
        <end position="485"/>
    </location>
</feature>
<evidence type="ECO:0000259" key="4">
    <source>
        <dbReference type="SMART" id="SM00385"/>
    </source>
</evidence>
<keyword evidence="2" id="KW-0175">Coiled coil</keyword>
<organism evidence="5 6">
    <name type="scientific">Tetrahymena thermophila (strain SB210)</name>
    <dbReference type="NCBI Taxonomy" id="312017"/>
    <lineage>
        <taxon>Eukaryota</taxon>
        <taxon>Sar</taxon>
        <taxon>Alveolata</taxon>
        <taxon>Ciliophora</taxon>
        <taxon>Intramacronucleata</taxon>
        <taxon>Oligohymenophorea</taxon>
        <taxon>Hymenostomatida</taxon>
        <taxon>Tetrahymenina</taxon>
        <taxon>Tetrahymenidae</taxon>
        <taxon>Tetrahymena</taxon>
    </lineage>
</organism>
<evidence type="ECO:0000313" key="6">
    <source>
        <dbReference type="Proteomes" id="UP000009168"/>
    </source>
</evidence>
<gene>
    <name evidence="5" type="ORF">TTHERM_00180970</name>
</gene>
<evidence type="ECO:0000313" key="5">
    <source>
        <dbReference type="EMBL" id="EAR88519.2"/>
    </source>
</evidence>
<sequence>MKSSIKCRLEEIQLLNINQKQSKKISNYEKQLSGKNKSKKVIKNIYNYQQNQRANKKTCAKLGKQLQTPDINNILRETNQTKTQVETAAEHLLATNKKKHISKSNFHKILSYLIQPFRKLIQQTQSYQNLQNPSIQMIRQRSFVTNNKENNAVISNIESENLDEKDKSQYSYGKIQGVISTASTNASQGLKSIPASNNNYNNNNAKKSIQTQNSILMEEDYCYESTDSQKGQDANGSYGSNGNNSHNSTNGNSNSKGQTYTSSITAQMLLNDVRALAAQNLKTEQNLRDLQKKINLQKNKRFTQYTQDNKENVYMGPGDKKISRNNSQKDQCNLSQNENYQSNPYTNKNNLSMNNNKILNNNNNNNYQKQQQQQAPVLNQITSNYQNHAQKQQISQNIGSEQNFLQGQNQLNLKNNKIPNQKPQIVEQIKQQNIQQIAPIAAEQLKKVQNNKKIDGLNLSDQQGNKRQILKQKIQQEEQQKREGDNQAQESDQQNADYQYKVDKLYREESFTTRLARLIINENYSFDILNHIIQREPQTVPKNCLQNHDISYQLRAKMVDWMIEVMKSYKCSEETYFMAVRIMDSFLEKCKQKKSPLDIHLIGVTCIFIASKYEEIYPLRIQIIEERISHNKLSQEQIKQTEAEILNTLDFKLLGTSPYEIAMQTLTLIGLQDKLSHEEFQYCHRVCLYLCKMILYDYEYFKSIPYSVSAASIMYIVFKIFNQMIQEFSADVIIQTVIQILQVDKNTLIQSSARILNLAKNFDEYFPDLKNLKKFNGFETTGESNSIQDSKRHKERSESSQNDKQGLNLKQNDKQKLEEISSKAMQVEKQQE</sequence>
<feature type="domain" description="Cyclin-like" evidence="4">
    <location>
        <begin position="560"/>
        <end position="647"/>
    </location>
</feature>
<name>Q22TB9_TETTS</name>
<dbReference type="InterPro" id="IPR013763">
    <property type="entry name" value="Cyclin-like_dom"/>
</dbReference>
<evidence type="ECO:0000256" key="3">
    <source>
        <dbReference type="SAM" id="MobiDB-lite"/>
    </source>
</evidence>
<evidence type="ECO:0000256" key="1">
    <source>
        <dbReference type="RuleBase" id="RU000383"/>
    </source>
</evidence>
<comment type="similarity">
    <text evidence="1">Belongs to the cyclin family.</text>
</comment>
<dbReference type="InterPro" id="IPR036915">
    <property type="entry name" value="Cyclin-like_sf"/>
</dbReference>
<feature type="region of interest" description="Disordered" evidence="3">
    <location>
        <begin position="456"/>
        <end position="495"/>
    </location>
</feature>
<dbReference type="AlphaFoldDB" id="Q22TB9"/>
<feature type="compositionally biased region" description="Polar residues" evidence="3">
    <location>
        <begin position="486"/>
        <end position="495"/>
    </location>
</feature>
<evidence type="ECO:0000256" key="2">
    <source>
        <dbReference type="SAM" id="Coils"/>
    </source>
</evidence>
<keyword evidence="6" id="KW-1185">Reference proteome</keyword>
<dbReference type="SMART" id="SM00385">
    <property type="entry name" value="CYCLIN"/>
    <property type="match status" value="1"/>
</dbReference>
<dbReference type="KEGG" id="tet:TTHERM_00180970"/>
<dbReference type="EMBL" id="GG662840">
    <property type="protein sequence ID" value="EAR88519.2"/>
    <property type="molecule type" value="Genomic_DNA"/>
</dbReference>
<protein>
    <submittedName>
        <fullName evidence="5">Amine-terminal domain cyclin</fullName>
    </submittedName>
</protein>
<dbReference type="Gene3D" id="1.10.472.10">
    <property type="entry name" value="Cyclin-like"/>
    <property type="match status" value="2"/>
</dbReference>
<feature type="region of interest" description="Disordered" evidence="3">
    <location>
        <begin position="224"/>
        <end position="259"/>
    </location>
</feature>
<dbReference type="STRING" id="312017.Q22TB9"/>
<accession>Q22TB9</accession>
<dbReference type="OrthoDB" id="5590282at2759"/>
<feature type="region of interest" description="Disordered" evidence="3">
    <location>
        <begin position="305"/>
        <end position="332"/>
    </location>
</feature>
<dbReference type="SUPFAM" id="SSF47954">
    <property type="entry name" value="Cyclin-like"/>
    <property type="match status" value="1"/>
</dbReference>
<feature type="compositionally biased region" description="Polar residues" evidence="3">
    <location>
        <begin position="225"/>
        <end position="234"/>
    </location>
</feature>
<reference evidence="6" key="1">
    <citation type="journal article" date="2006" name="PLoS Biol.">
        <title>Macronuclear genome sequence of the ciliate Tetrahymena thermophila, a model eukaryote.</title>
        <authorList>
            <person name="Eisen J.A."/>
            <person name="Coyne R.S."/>
            <person name="Wu M."/>
            <person name="Wu D."/>
            <person name="Thiagarajan M."/>
            <person name="Wortman J.R."/>
            <person name="Badger J.H."/>
            <person name="Ren Q."/>
            <person name="Amedeo P."/>
            <person name="Jones K.M."/>
            <person name="Tallon L.J."/>
            <person name="Delcher A.L."/>
            <person name="Salzberg S.L."/>
            <person name="Silva J.C."/>
            <person name="Haas B.J."/>
            <person name="Majoros W.H."/>
            <person name="Farzad M."/>
            <person name="Carlton J.M."/>
            <person name="Smith R.K. Jr."/>
            <person name="Garg J."/>
            <person name="Pearlman R.E."/>
            <person name="Karrer K.M."/>
            <person name="Sun L."/>
            <person name="Manning G."/>
            <person name="Elde N.C."/>
            <person name="Turkewitz A.P."/>
            <person name="Asai D.J."/>
            <person name="Wilkes D.E."/>
            <person name="Wang Y."/>
            <person name="Cai H."/>
            <person name="Collins K."/>
            <person name="Stewart B.A."/>
            <person name="Lee S.R."/>
            <person name="Wilamowska K."/>
            <person name="Weinberg Z."/>
            <person name="Ruzzo W.L."/>
            <person name="Wloga D."/>
            <person name="Gaertig J."/>
            <person name="Frankel J."/>
            <person name="Tsao C.-C."/>
            <person name="Gorovsky M.A."/>
            <person name="Keeling P.J."/>
            <person name="Waller R.F."/>
            <person name="Patron N.J."/>
            <person name="Cherry J.M."/>
            <person name="Stover N.A."/>
            <person name="Krieger C.J."/>
            <person name="del Toro C."/>
            <person name="Ryder H.F."/>
            <person name="Williamson S.C."/>
            <person name="Barbeau R.A."/>
            <person name="Hamilton E.P."/>
            <person name="Orias E."/>
        </authorList>
    </citation>
    <scope>NUCLEOTIDE SEQUENCE [LARGE SCALE GENOMIC DNA]</scope>
    <source>
        <strain evidence="6">SB210</strain>
    </source>
</reference>
<feature type="coiled-coil region" evidence="2">
    <location>
        <begin position="273"/>
        <end position="300"/>
    </location>
</feature>
<dbReference type="HOGENOM" id="CLU_337880_0_0_1"/>
<dbReference type="eggNOG" id="KOG0654">
    <property type="taxonomic scope" value="Eukaryota"/>
</dbReference>
<dbReference type="Proteomes" id="UP000009168">
    <property type="component" value="Unassembled WGS sequence"/>
</dbReference>
<dbReference type="InParanoid" id="Q22TB9"/>
<dbReference type="InterPro" id="IPR006671">
    <property type="entry name" value="Cyclin_N"/>
</dbReference>
<feature type="compositionally biased region" description="Polar residues" evidence="3">
    <location>
        <begin position="799"/>
        <end position="810"/>
    </location>
</feature>
<dbReference type="InterPro" id="IPR039361">
    <property type="entry name" value="Cyclin"/>
</dbReference>
<feature type="region of interest" description="Disordered" evidence="3">
    <location>
        <begin position="780"/>
        <end position="832"/>
    </location>
</feature>
<proteinExistence type="inferred from homology"/>
<dbReference type="PANTHER" id="PTHR10177">
    <property type="entry name" value="CYCLINS"/>
    <property type="match status" value="1"/>
</dbReference>
<dbReference type="RefSeq" id="XP_001008764.2">
    <property type="nucleotide sequence ID" value="XM_001008764.2"/>
</dbReference>
<feature type="compositionally biased region" description="Basic and acidic residues" evidence="3">
    <location>
        <begin position="789"/>
        <end position="798"/>
    </location>
</feature>